<comment type="caution">
    <text evidence="1">The sequence shown here is derived from an EMBL/GenBank/DDBJ whole genome shotgun (WGS) entry which is preliminary data.</text>
</comment>
<dbReference type="AlphaFoldDB" id="A0AAW9CFY0"/>
<protein>
    <submittedName>
        <fullName evidence="1">Uncharacterized protein</fullName>
    </submittedName>
</protein>
<sequence>MRQQLPGGVWPDDPARWRDGEPKGARLSHLTFSFRGQFQYQKKCNICTFSPSKNPLFHYKISAISALF</sequence>
<proteinExistence type="predicted"/>
<gene>
    <name evidence="1" type="ORF">QWU01_23105</name>
</gene>
<evidence type="ECO:0000313" key="1">
    <source>
        <dbReference type="EMBL" id="MDW3779692.1"/>
    </source>
</evidence>
<reference evidence="1" key="1">
    <citation type="journal article" date="2023" name="J Glob Antimicrob Resist">
        <title>Emergence of NDM-1 and KPC-3 carbapenemases in Kluyvera cryocrescens: Investigating genetic heterogeneity and acquisition routes of blaNDM-1 in Enterobacterales species in Portugal.</title>
        <authorList>
            <person name="Loiodice M."/>
            <person name="Ribeiro M."/>
            <person name="Peixe L."/>
            <person name="Novais A."/>
        </authorList>
    </citation>
    <scope>NUCLEOTIDE SEQUENCE</scope>
    <source>
        <strain evidence="1">K629</strain>
    </source>
</reference>
<dbReference type="EMBL" id="JAUEQX010000023">
    <property type="protein sequence ID" value="MDW3779692.1"/>
    <property type="molecule type" value="Genomic_DNA"/>
</dbReference>
<accession>A0AAW9CFY0</accession>
<name>A0AAW9CFY0_KLUCR</name>
<organism evidence="1 2">
    <name type="scientific">Kluyvera cryocrescens</name>
    <name type="common">Kluyvera citrophila</name>
    <dbReference type="NCBI Taxonomy" id="580"/>
    <lineage>
        <taxon>Bacteria</taxon>
        <taxon>Pseudomonadati</taxon>
        <taxon>Pseudomonadota</taxon>
        <taxon>Gammaproteobacteria</taxon>
        <taxon>Enterobacterales</taxon>
        <taxon>Enterobacteriaceae</taxon>
        <taxon>Kluyvera</taxon>
    </lineage>
</organism>
<dbReference type="RefSeq" id="WP_318243225.1">
    <property type="nucleotide sequence ID" value="NZ_JAMWJA010000011.1"/>
</dbReference>
<dbReference type="Proteomes" id="UP001276300">
    <property type="component" value="Unassembled WGS sequence"/>
</dbReference>
<evidence type="ECO:0000313" key="2">
    <source>
        <dbReference type="Proteomes" id="UP001276300"/>
    </source>
</evidence>